<dbReference type="Pfam" id="PF10592">
    <property type="entry name" value="AIPR"/>
    <property type="match status" value="1"/>
</dbReference>
<protein>
    <recommendedName>
        <fullName evidence="1">Abortive phage infection protein C-terminal domain-containing protein</fullName>
    </recommendedName>
</protein>
<accession>A0A345DB36</accession>
<proteinExistence type="predicted"/>
<keyword evidence="3" id="KW-1185">Reference proteome</keyword>
<evidence type="ECO:0000313" key="2">
    <source>
        <dbReference type="EMBL" id="AXF85574.1"/>
    </source>
</evidence>
<feature type="domain" description="Abortive phage infection protein C-terminal" evidence="1">
    <location>
        <begin position="242"/>
        <end position="534"/>
    </location>
</feature>
<reference evidence="3" key="1">
    <citation type="submission" date="2018-07" db="EMBL/GenBank/DDBJ databases">
        <authorList>
            <person name="Kim H."/>
        </authorList>
    </citation>
    <scope>NUCLEOTIDE SEQUENCE [LARGE SCALE GENOMIC DNA]</scope>
    <source>
        <strain evidence="3">F02</strain>
    </source>
</reference>
<dbReference type="KEGG" id="hyf:DTO96_101305"/>
<name>A0A345DB36_9BURK</name>
<sequence length="604" mass="69167">MTAIQAEFKQRLEQILKDRFVASMPKTKSTCDEAKSCSRALAAFALNKRLDIKPQEAAKSVIDDVNDHGIDAIYYHKAENSEEDGTLYLVQAKLNDNKNFEQEDALCMMDGVRKILRQEFDSFNDLVKNRQTEIVQALDECTHIQLLVIYTGNDVSQTAKQKFDTLFNDRDDLDERLCQMIDYFSPQEIEDKLREEQSHKPIHTDLYLTKSQKIDQDSLTYYGLVNITDMIDLHVQHGKALFEHNIRYFLGTSKSTVNQSIQKTLREHPQQFFYLNNGITAIAEIIEPKSNHNRGKSGIQKIKVRGLSIINGAQTISTCADFAQNNPDVDLSAAKVMFTLIKADARAFGAKITKARNHQNPVTTNNFAALDPIQERIRQDIAVLNEGYVYSYRPEAIVNSTHVIRLEDALNALLLVSNNPTYPAQIKHNANALNHKDSSAYKEVFTEDLRAIKLLNATLVYQTLQSVILDYERGSQGQEKLVLRHGKFVIIAVMMKCLKKNWIDLERIIDIEKLKNTLSSPLDELRQQIIDSFISTAYKGPLAFFKSQVDVVDLMDRIMRTHFWLVSDIALDKMPKGLFDKFPKESRFNYMVQRAPQIEFREAQ</sequence>
<organism evidence="2 3">
    <name type="scientific">Ephemeroptericola cinctiostellae</name>
    <dbReference type="NCBI Taxonomy" id="2268024"/>
    <lineage>
        <taxon>Bacteria</taxon>
        <taxon>Pseudomonadati</taxon>
        <taxon>Pseudomonadota</taxon>
        <taxon>Betaproteobacteria</taxon>
        <taxon>Burkholderiales</taxon>
        <taxon>Burkholderiaceae</taxon>
        <taxon>Ephemeroptericola</taxon>
    </lineage>
</organism>
<dbReference type="AlphaFoldDB" id="A0A345DB36"/>
<dbReference type="Proteomes" id="UP000252182">
    <property type="component" value="Chromosome"/>
</dbReference>
<dbReference type="EMBL" id="CP031124">
    <property type="protein sequence ID" value="AXF85574.1"/>
    <property type="molecule type" value="Genomic_DNA"/>
</dbReference>
<dbReference type="InterPro" id="IPR018891">
    <property type="entry name" value="AIPR_C"/>
</dbReference>
<gene>
    <name evidence="2" type="ORF">DTO96_101305</name>
</gene>
<dbReference type="RefSeq" id="WP_157964352.1">
    <property type="nucleotide sequence ID" value="NZ_CP031124.1"/>
</dbReference>
<evidence type="ECO:0000313" key="3">
    <source>
        <dbReference type="Proteomes" id="UP000252182"/>
    </source>
</evidence>
<dbReference type="OrthoDB" id="9806213at2"/>
<evidence type="ECO:0000259" key="1">
    <source>
        <dbReference type="Pfam" id="PF10592"/>
    </source>
</evidence>